<dbReference type="Gene3D" id="2.70.70.10">
    <property type="entry name" value="Glucose Permease (Domain IIA)"/>
    <property type="match status" value="1"/>
</dbReference>
<evidence type="ECO:0000313" key="1">
    <source>
        <dbReference type="EMBL" id="OGY45774.1"/>
    </source>
</evidence>
<dbReference type="EMBL" id="MHIE01000013">
    <property type="protein sequence ID" value="OGY45774.1"/>
    <property type="molecule type" value="Genomic_DNA"/>
</dbReference>
<evidence type="ECO:0008006" key="3">
    <source>
        <dbReference type="Google" id="ProtNLM"/>
    </source>
</evidence>
<protein>
    <recommendedName>
        <fullName evidence="3">Peptidase M23 domain-containing protein</fullName>
    </recommendedName>
</protein>
<evidence type="ECO:0000313" key="2">
    <source>
        <dbReference type="Proteomes" id="UP000178240"/>
    </source>
</evidence>
<name>A0A1G1Y0Q7_9BACT</name>
<comment type="caution">
    <text evidence="1">The sequence shown here is derived from an EMBL/GenBank/DDBJ whole genome shotgun (WGS) entry which is preliminary data.</text>
</comment>
<gene>
    <name evidence="1" type="ORF">A2744_00135</name>
</gene>
<accession>A0A1G1Y0Q7</accession>
<reference evidence="1 2" key="1">
    <citation type="journal article" date="2016" name="Nat. Commun.">
        <title>Thousands of microbial genomes shed light on interconnected biogeochemical processes in an aquifer system.</title>
        <authorList>
            <person name="Anantharaman K."/>
            <person name="Brown C.T."/>
            <person name="Hug L.A."/>
            <person name="Sharon I."/>
            <person name="Castelle C.J."/>
            <person name="Probst A.J."/>
            <person name="Thomas B.C."/>
            <person name="Singh A."/>
            <person name="Wilkins M.J."/>
            <person name="Karaoz U."/>
            <person name="Brodie E.L."/>
            <person name="Williams K.H."/>
            <person name="Hubbard S.S."/>
            <person name="Banfield J.F."/>
        </authorList>
    </citation>
    <scope>NUCLEOTIDE SEQUENCE [LARGE SCALE GENOMIC DNA]</scope>
</reference>
<dbReference type="Proteomes" id="UP000178240">
    <property type="component" value="Unassembled WGS sequence"/>
</dbReference>
<proteinExistence type="predicted"/>
<dbReference type="InterPro" id="IPR011055">
    <property type="entry name" value="Dup_hybrid_motif"/>
</dbReference>
<dbReference type="STRING" id="1797535.A2744_00135"/>
<dbReference type="AlphaFoldDB" id="A0A1G1Y0Q7"/>
<sequence>MYIIEHDVNGEKVCALYVHMNFASFTKTAGQEVTKDEYLGQVGNREQNGDYPVHFHFGIRKGAYPSDPNAYIYGDWIFSGYTSEESVLNDWHNPSTFIAQHQVLPGQLSNGTFNSRIQACAQQFASLGLTPYDNGGGLYVHDWQGITLQDLIGSDGYDYAIIDNGQTAFLLKGGFRWYYLSVVNGPIILGTLLSNEYPFSDYPVDQNNQPITANGKVTWIRQDFSLGYLMWRKDWVDNEYKDFFIHRLPGVTEGGDLTITLVPPPSGPIPDLTLQAQVLTPTSIQVWGNAMGQSTTEVYLNGDYVGQLQDNTLVITGLQEQTSYDVYLRALDNQGNELDTAGPITVVTPAFPATTAPVTLTQAVSVSDWPPPVVKNPKLEARNSKQITMIQNPNFKNAVGCLTPNLFWRYNRVRIKTKKHSAKLCYFYVKLAKKLHYPTYSLIY</sequence>
<organism evidence="1 2">
    <name type="scientific">Candidatus Buchananbacteria bacterium RIFCSPHIGHO2_01_FULL_44_11</name>
    <dbReference type="NCBI Taxonomy" id="1797535"/>
    <lineage>
        <taxon>Bacteria</taxon>
        <taxon>Candidatus Buchananiibacteriota</taxon>
    </lineage>
</organism>
<dbReference type="SUPFAM" id="SSF51261">
    <property type="entry name" value="Duplicated hybrid motif"/>
    <property type="match status" value="1"/>
</dbReference>